<feature type="compositionally biased region" description="Polar residues" evidence="1">
    <location>
        <begin position="65"/>
        <end position="75"/>
    </location>
</feature>
<dbReference type="InterPro" id="IPR048379">
    <property type="entry name" value="Rad26-like_C"/>
</dbReference>
<dbReference type="InterPro" id="IPR022093">
    <property type="entry name" value="Rad26-like_helical"/>
</dbReference>
<dbReference type="GeneID" id="64974839"/>
<evidence type="ECO:0008006" key="6">
    <source>
        <dbReference type="Google" id="ProtNLM"/>
    </source>
</evidence>
<proteinExistence type="predicted"/>
<sequence>MEDIDDDFFSDHGFDDIPPDALQQLEHDAFLATQLGQQTQERAELLPETRLNWAPRDVTDGYPQNEPTNAASATLQPPAQLHTGLTNDYGALDVGELDAEVFDDGLSPAVVLDKTGIFPDRPSHYAPDTIVLDEDEKGPVQTGGGLSVLSDLHKDHQLLEAKFQEENERYSRMESELANAKSMAESKTGEIAIIRSNQAKLVGDYERQLSNLRKAMAEELAKHKEEVEAAREEGKMLATENAFLKQDLAEEASRVNQMRAKARTEEKAAPVTPKKSKALPFRDGFNDEEILAASPSKSGKSKRTTPTMAGKKRRRTSRDSPTPLQLTPHGEAVGMDVADDVADEAMPDVVMDQPIPQRPSLKREPPNTHIMKQIMNHRTLPQKSDIEAMAELAFPSEPERTLSSILFEETTKHDLGNYAVEHMQAILSMWSRALQEKFFQPIPMFLEVTYFILALDASSILGLIDPLVLLLQETVEVNGVPRFKHSPYARQSFGQVRPTPPSELEPLVDSTEHVRMLYKIACRSLDDDRALEDFWRRIHYSFVLMMLSCSQPVRDVKLTLSLLMTSVRANSFGSIQESDQDQSANEQYIVDRVASLLCETLQPDEGQPPYTRVEICDMRLEAISFLMTVVFNPIVPADTHGSLVIASHPTTLAKLIRAMHDELNSLYSYPPERDMHSEMINELMRLIYNVIHRHPGEVDLQSKLQRISGGKQKFLVVMTRLAFSEGLVLEAGIEDVTVEMAHGILDDAVNPEEAEALLEAFPHAKWEDTEAKSAEKKDTEGKDTEMKD</sequence>
<reference evidence="4" key="2">
    <citation type="submission" date="2021-02" db="EMBL/GenBank/DDBJ databases">
        <title>Aspergillus puulaauensis MK2 genome sequence.</title>
        <authorList>
            <person name="Futagami T."/>
            <person name="Mori K."/>
            <person name="Kadooka C."/>
            <person name="Tanaka T."/>
        </authorList>
    </citation>
    <scope>NUCLEOTIDE SEQUENCE</scope>
    <source>
        <strain evidence="4">MK2</strain>
    </source>
</reference>
<dbReference type="OrthoDB" id="5245063at2759"/>
<feature type="compositionally biased region" description="Basic and acidic residues" evidence="1">
    <location>
        <begin position="762"/>
        <end position="788"/>
    </location>
</feature>
<feature type="region of interest" description="Disordered" evidence="1">
    <location>
        <begin position="49"/>
        <end position="75"/>
    </location>
</feature>
<dbReference type="Proteomes" id="UP000654913">
    <property type="component" value="Chromosome 4"/>
</dbReference>
<evidence type="ECO:0000313" key="4">
    <source>
        <dbReference type="EMBL" id="BCS24834.1"/>
    </source>
</evidence>
<dbReference type="KEGG" id="apuu:APUU_41278A"/>
<gene>
    <name evidence="4" type="ORF">APUU_41278A</name>
</gene>
<dbReference type="Pfam" id="PF12331">
    <property type="entry name" value="Rad26-like_helical_rpts"/>
    <property type="match status" value="1"/>
</dbReference>
<keyword evidence="5" id="KW-1185">Reference proteome</keyword>
<dbReference type="Pfam" id="PF21046">
    <property type="entry name" value="Rad26-like_C"/>
    <property type="match status" value="1"/>
</dbReference>
<protein>
    <recommendedName>
        <fullName evidence="6">DNA repair protein Rad26</fullName>
    </recommendedName>
</protein>
<dbReference type="RefSeq" id="XP_041557028.1">
    <property type="nucleotide sequence ID" value="XM_041704443.1"/>
</dbReference>
<dbReference type="EMBL" id="AP024446">
    <property type="protein sequence ID" value="BCS24834.1"/>
    <property type="molecule type" value="Genomic_DNA"/>
</dbReference>
<accession>A0A7R8AMC3</accession>
<dbReference type="AlphaFoldDB" id="A0A7R8AMC3"/>
<feature type="domain" description="Rad26-like C-terminal" evidence="3">
    <location>
        <begin position="699"/>
        <end position="761"/>
    </location>
</feature>
<evidence type="ECO:0000313" key="5">
    <source>
        <dbReference type="Proteomes" id="UP000654913"/>
    </source>
</evidence>
<reference evidence="4" key="1">
    <citation type="submission" date="2021-01" db="EMBL/GenBank/DDBJ databases">
        <authorList>
            <consortium name="Aspergillus puulaauensis MK2 genome sequencing consortium"/>
            <person name="Kazuki M."/>
            <person name="Futagami T."/>
        </authorList>
    </citation>
    <scope>NUCLEOTIDE SEQUENCE</scope>
    <source>
        <strain evidence="4">MK2</strain>
    </source>
</reference>
<evidence type="ECO:0000259" key="3">
    <source>
        <dbReference type="Pfam" id="PF21046"/>
    </source>
</evidence>
<feature type="region of interest" description="Disordered" evidence="1">
    <location>
        <begin position="254"/>
        <end position="333"/>
    </location>
</feature>
<evidence type="ECO:0000256" key="1">
    <source>
        <dbReference type="SAM" id="MobiDB-lite"/>
    </source>
</evidence>
<feature type="region of interest" description="Disordered" evidence="1">
    <location>
        <begin position="761"/>
        <end position="788"/>
    </location>
</feature>
<evidence type="ECO:0000259" key="2">
    <source>
        <dbReference type="Pfam" id="PF12331"/>
    </source>
</evidence>
<feature type="domain" description="Rad26-like helical repeats" evidence="2">
    <location>
        <begin position="470"/>
        <end position="691"/>
    </location>
</feature>
<organism evidence="4 5">
    <name type="scientific">Aspergillus puulaauensis</name>
    <dbReference type="NCBI Taxonomy" id="1220207"/>
    <lineage>
        <taxon>Eukaryota</taxon>
        <taxon>Fungi</taxon>
        <taxon>Dikarya</taxon>
        <taxon>Ascomycota</taxon>
        <taxon>Pezizomycotina</taxon>
        <taxon>Eurotiomycetes</taxon>
        <taxon>Eurotiomycetidae</taxon>
        <taxon>Eurotiales</taxon>
        <taxon>Aspergillaceae</taxon>
        <taxon>Aspergillus</taxon>
    </lineage>
</organism>
<name>A0A7R8AMC3_9EURO</name>